<dbReference type="PANTHER" id="PTHR46167:SF1">
    <property type="entry name" value="N-LYSINE METHYLTRANSFERASE KMT5A"/>
    <property type="match status" value="1"/>
</dbReference>
<dbReference type="InterPro" id="IPR046341">
    <property type="entry name" value="SET_dom_sf"/>
</dbReference>
<evidence type="ECO:0000256" key="1">
    <source>
        <dbReference type="SAM" id="MobiDB-lite"/>
    </source>
</evidence>
<comment type="caution">
    <text evidence="3">The sequence shown here is derived from an EMBL/GenBank/DDBJ whole genome shotgun (WGS) entry which is preliminary data.</text>
</comment>
<dbReference type="GO" id="GO:0042799">
    <property type="term" value="F:histone H4K20 methyltransferase activity"/>
    <property type="evidence" value="ECO:0007669"/>
    <property type="project" value="TreeGrafter"/>
</dbReference>
<name>A0A9W6ZQ08_9STRA</name>
<reference evidence="4" key="1">
    <citation type="journal article" date="2023" name="Commun. Biol.">
        <title>Genome analysis of Parmales, the sister group of diatoms, reveals the evolutionary specialization of diatoms from phago-mixotrophs to photoautotrophs.</title>
        <authorList>
            <person name="Ban H."/>
            <person name="Sato S."/>
            <person name="Yoshikawa S."/>
            <person name="Yamada K."/>
            <person name="Nakamura Y."/>
            <person name="Ichinomiya M."/>
            <person name="Sato N."/>
            <person name="Blanc-Mathieu R."/>
            <person name="Endo H."/>
            <person name="Kuwata A."/>
            <person name="Ogata H."/>
        </authorList>
    </citation>
    <scope>NUCLEOTIDE SEQUENCE [LARGE SCALE GENOMIC DNA]</scope>
</reference>
<evidence type="ECO:0000259" key="2">
    <source>
        <dbReference type="PROSITE" id="PS50280"/>
    </source>
</evidence>
<sequence length="181" mass="19965">MLHGEPTTDSSPTTSSSPTPAVASVPTFCSIAFISDEKGRGVVATSVIPVHTVIGDYSGEQITEAVKDRRYLKSREAERDAHDLKWLASRLERGQGVSGDYLFGVSGVDAFIDAEDEHFSNWTRFLNHSDDPNVNVKSLPVGMSGSPRVWFVASRDISPGEEICFSYGDDYWRDEDEFEPV</sequence>
<dbReference type="InterPro" id="IPR001214">
    <property type="entry name" value="SET_dom"/>
</dbReference>
<organism evidence="3 4">
    <name type="scientific">Triparma laevis f. inornata</name>
    <dbReference type="NCBI Taxonomy" id="1714386"/>
    <lineage>
        <taxon>Eukaryota</taxon>
        <taxon>Sar</taxon>
        <taxon>Stramenopiles</taxon>
        <taxon>Ochrophyta</taxon>
        <taxon>Bolidophyceae</taxon>
        <taxon>Parmales</taxon>
        <taxon>Triparmaceae</taxon>
        <taxon>Triparma</taxon>
    </lineage>
</organism>
<dbReference type="Gene3D" id="2.170.270.10">
    <property type="entry name" value="SET domain"/>
    <property type="match status" value="1"/>
</dbReference>
<dbReference type="SUPFAM" id="SSF82199">
    <property type="entry name" value="SET domain"/>
    <property type="match status" value="1"/>
</dbReference>
<feature type="domain" description="SET" evidence="2">
    <location>
        <begin position="26"/>
        <end position="168"/>
    </location>
</feature>
<accession>A0A9W6ZQ08</accession>
<gene>
    <name evidence="3" type="ORF">TL16_g02098</name>
</gene>
<dbReference type="GO" id="GO:0005700">
    <property type="term" value="C:polytene chromosome"/>
    <property type="evidence" value="ECO:0007669"/>
    <property type="project" value="TreeGrafter"/>
</dbReference>
<evidence type="ECO:0000313" key="3">
    <source>
        <dbReference type="EMBL" id="GMH56281.1"/>
    </source>
</evidence>
<evidence type="ECO:0000313" key="4">
    <source>
        <dbReference type="Proteomes" id="UP001162640"/>
    </source>
</evidence>
<dbReference type="Proteomes" id="UP001162640">
    <property type="component" value="Unassembled WGS sequence"/>
</dbReference>
<dbReference type="InterPro" id="IPR051760">
    <property type="entry name" value="KMT5A"/>
</dbReference>
<dbReference type="GO" id="GO:0005634">
    <property type="term" value="C:nucleus"/>
    <property type="evidence" value="ECO:0007669"/>
    <property type="project" value="TreeGrafter"/>
</dbReference>
<dbReference type="Pfam" id="PF00856">
    <property type="entry name" value="SET"/>
    <property type="match status" value="1"/>
</dbReference>
<feature type="region of interest" description="Disordered" evidence="1">
    <location>
        <begin position="1"/>
        <end position="21"/>
    </location>
</feature>
<dbReference type="PANTHER" id="PTHR46167">
    <property type="entry name" value="N-LYSINE METHYLTRANSFERASE KMT5A"/>
    <property type="match status" value="1"/>
</dbReference>
<proteinExistence type="predicted"/>
<dbReference type="GO" id="GO:0006357">
    <property type="term" value="P:regulation of transcription by RNA polymerase II"/>
    <property type="evidence" value="ECO:0007669"/>
    <property type="project" value="TreeGrafter"/>
</dbReference>
<dbReference type="PROSITE" id="PS50280">
    <property type="entry name" value="SET"/>
    <property type="match status" value="1"/>
</dbReference>
<feature type="compositionally biased region" description="Low complexity" evidence="1">
    <location>
        <begin position="7"/>
        <end position="21"/>
    </location>
</feature>
<dbReference type="AlphaFoldDB" id="A0A9W6ZQ08"/>
<protein>
    <recommendedName>
        <fullName evidence="2">SET domain-containing protein</fullName>
    </recommendedName>
</protein>
<dbReference type="SMART" id="SM00317">
    <property type="entry name" value="SET"/>
    <property type="match status" value="1"/>
</dbReference>
<dbReference type="EMBL" id="BLQM01000050">
    <property type="protein sequence ID" value="GMH56281.1"/>
    <property type="molecule type" value="Genomic_DNA"/>
</dbReference>